<reference evidence="6" key="1">
    <citation type="submission" date="2020-07" db="EMBL/GenBank/DDBJ databases">
        <title>Severe corrosion of carbon steel in oil field produced water can be linked to methanogenic archaea containing a special type of NiFe hydrogenase.</title>
        <authorList>
            <person name="Lahme S."/>
            <person name="Mand J."/>
            <person name="Longwell J."/>
            <person name="Smith R."/>
            <person name="Enning D."/>
        </authorList>
    </citation>
    <scope>NUCLEOTIDE SEQUENCE</scope>
    <source>
        <strain evidence="6">MIC098Bin6</strain>
    </source>
</reference>
<keyword evidence="2" id="KW-0813">Transport</keyword>
<dbReference type="Pfam" id="PF00005">
    <property type="entry name" value="ABC_tran"/>
    <property type="match status" value="1"/>
</dbReference>
<dbReference type="EMBL" id="JACCQK010000701">
    <property type="protein sequence ID" value="MBG0780380.1"/>
    <property type="molecule type" value="Genomic_DNA"/>
</dbReference>
<dbReference type="GO" id="GO:0043190">
    <property type="term" value="C:ATP-binding cassette (ABC) transporter complex"/>
    <property type="evidence" value="ECO:0007669"/>
    <property type="project" value="TreeGrafter"/>
</dbReference>
<dbReference type="PROSITE" id="PS50893">
    <property type="entry name" value="ABC_TRANSPORTER_2"/>
    <property type="match status" value="1"/>
</dbReference>
<dbReference type="InterPro" id="IPR003593">
    <property type="entry name" value="AAA+_ATPase"/>
</dbReference>
<organism evidence="6 7">
    <name type="scientific">Desulfotignum balticum</name>
    <dbReference type="NCBI Taxonomy" id="115781"/>
    <lineage>
        <taxon>Bacteria</taxon>
        <taxon>Pseudomonadati</taxon>
        <taxon>Thermodesulfobacteriota</taxon>
        <taxon>Desulfobacteria</taxon>
        <taxon>Desulfobacterales</taxon>
        <taxon>Desulfobacteraceae</taxon>
        <taxon>Desulfotignum</taxon>
    </lineage>
</organism>
<name>A0A931CWJ9_9BACT</name>
<comment type="caution">
    <text evidence="6">The sequence shown here is derived from an EMBL/GenBank/DDBJ whole genome shotgun (WGS) entry which is preliminary data.</text>
</comment>
<dbReference type="AlphaFoldDB" id="A0A931CWJ9"/>
<protein>
    <submittedName>
        <fullName evidence="6">Energy-coupling factor ABC transporter ATP-binding protein</fullName>
    </submittedName>
</protein>
<dbReference type="Gene3D" id="3.40.50.300">
    <property type="entry name" value="P-loop containing nucleotide triphosphate hydrolases"/>
    <property type="match status" value="1"/>
</dbReference>
<evidence type="ECO:0000256" key="3">
    <source>
        <dbReference type="ARBA" id="ARBA00022741"/>
    </source>
</evidence>
<proteinExistence type="inferred from homology"/>
<dbReference type="SUPFAM" id="SSF52540">
    <property type="entry name" value="P-loop containing nucleoside triphosphate hydrolases"/>
    <property type="match status" value="1"/>
</dbReference>
<evidence type="ECO:0000256" key="2">
    <source>
        <dbReference type="ARBA" id="ARBA00022448"/>
    </source>
</evidence>
<dbReference type="InterPro" id="IPR050095">
    <property type="entry name" value="ECF_ABC_transporter_ATP-bd"/>
</dbReference>
<dbReference type="GO" id="GO:0016887">
    <property type="term" value="F:ATP hydrolysis activity"/>
    <property type="evidence" value="ECO:0007669"/>
    <property type="project" value="InterPro"/>
</dbReference>
<dbReference type="GO" id="GO:0042626">
    <property type="term" value="F:ATPase-coupled transmembrane transporter activity"/>
    <property type="evidence" value="ECO:0007669"/>
    <property type="project" value="TreeGrafter"/>
</dbReference>
<evidence type="ECO:0000259" key="5">
    <source>
        <dbReference type="PROSITE" id="PS50893"/>
    </source>
</evidence>
<dbReference type="InterPro" id="IPR015856">
    <property type="entry name" value="ABC_transpr_CbiO/EcfA_su"/>
</dbReference>
<feature type="non-terminal residue" evidence="6">
    <location>
        <position position="239"/>
    </location>
</feature>
<dbReference type="PANTHER" id="PTHR43553:SF24">
    <property type="entry name" value="ENERGY-COUPLING FACTOR TRANSPORTER ATP-BINDING PROTEIN ECFA1"/>
    <property type="match status" value="1"/>
</dbReference>
<dbReference type="Proteomes" id="UP000706172">
    <property type="component" value="Unassembled WGS sequence"/>
</dbReference>
<evidence type="ECO:0000256" key="1">
    <source>
        <dbReference type="ARBA" id="ARBA00005417"/>
    </source>
</evidence>
<gene>
    <name evidence="6" type="ORF">H0S81_10700</name>
</gene>
<dbReference type="GO" id="GO:0005524">
    <property type="term" value="F:ATP binding"/>
    <property type="evidence" value="ECO:0007669"/>
    <property type="project" value="UniProtKB-KW"/>
</dbReference>
<comment type="similarity">
    <text evidence="1">Belongs to the ABC transporter superfamily.</text>
</comment>
<dbReference type="InterPro" id="IPR027417">
    <property type="entry name" value="P-loop_NTPase"/>
</dbReference>
<accession>A0A931CWJ9</accession>
<evidence type="ECO:0000256" key="4">
    <source>
        <dbReference type="ARBA" id="ARBA00022840"/>
    </source>
</evidence>
<evidence type="ECO:0000313" key="6">
    <source>
        <dbReference type="EMBL" id="MBG0780380.1"/>
    </source>
</evidence>
<dbReference type="CDD" id="cd03225">
    <property type="entry name" value="ABC_cobalt_CbiO_domain1"/>
    <property type="match status" value="1"/>
</dbReference>
<keyword evidence="4 6" id="KW-0067">ATP-binding</keyword>
<dbReference type="InterPro" id="IPR003439">
    <property type="entry name" value="ABC_transporter-like_ATP-bd"/>
</dbReference>
<keyword evidence="3" id="KW-0547">Nucleotide-binding</keyword>
<dbReference type="SMART" id="SM00382">
    <property type="entry name" value="AAA"/>
    <property type="match status" value="1"/>
</dbReference>
<evidence type="ECO:0000313" key="7">
    <source>
        <dbReference type="Proteomes" id="UP000706172"/>
    </source>
</evidence>
<sequence length="239" mass="26632">MTLTPPIYRLEKIAHFYGDKQVLDIAHLEIPKGAIIGLMGPNGSGKSTLLKILAFAMRPSSGRVWFNGTPQYPFSEAIQGNVSLVTQKPYLLKRSVFDNIVYGLKIRRPPRDLKQRVEQTMAEVGLDFNRFAYRQWHELSGGEAQRVALAARLILRPEVLLLDEPVASVDTRSAALIRQASLAARQNRGTTLVITSHDLPWLFTCSDTQLSINNGALFAAGQDITIPGPYNHIDPVWTR</sequence>
<feature type="domain" description="ABC transporter" evidence="5">
    <location>
        <begin position="8"/>
        <end position="239"/>
    </location>
</feature>
<dbReference type="PANTHER" id="PTHR43553">
    <property type="entry name" value="HEAVY METAL TRANSPORTER"/>
    <property type="match status" value="1"/>
</dbReference>